<evidence type="ECO:0000256" key="1">
    <source>
        <dbReference type="ARBA" id="ARBA00023115"/>
    </source>
</evidence>
<keyword evidence="1" id="KW-0620">Polyamine biosynthesis</keyword>
<dbReference type="SUPFAM" id="SSF53335">
    <property type="entry name" value="S-adenosyl-L-methionine-dependent methyltransferases"/>
    <property type="match status" value="1"/>
</dbReference>
<dbReference type="Gene3D" id="3.40.50.150">
    <property type="entry name" value="Vaccinia Virus protein VP39"/>
    <property type="match status" value="1"/>
</dbReference>
<gene>
    <name evidence="2" type="ORF">UT93_C0011G0015</name>
</gene>
<organism evidence="2 3">
    <name type="scientific">Candidatus Woesebacteria bacterium GW2011_GWF1_40_24</name>
    <dbReference type="NCBI Taxonomy" id="1618601"/>
    <lineage>
        <taxon>Bacteria</taxon>
        <taxon>Candidatus Woeseibacteriota</taxon>
    </lineage>
</organism>
<dbReference type="PANTHER" id="PTHR43317:SF1">
    <property type="entry name" value="THERMOSPERMINE SYNTHASE ACAULIS5"/>
    <property type="match status" value="1"/>
</dbReference>
<name>A0A0G0S0Z0_9BACT</name>
<sequence>MLGTKVIEEKKSEFNGNLKVMSTLGMGTYIQSDGLTQSGGIVETIWKQTLRRINHQPSTINHCLILGLGGGTVAKLVRKKWPEAKITGVDIDPIMVELGEKYLGLREFDVDTKIGDAFDYLIKYQSSAINHFDLIIADLYNGDKYPEKFETSAFLSKINTFVSDGGMVIFNRLYFGDNRPKAVKFGRKLENFFKKADWVYPEANLMFLCHK</sequence>
<comment type="caution">
    <text evidence="2">The sequence shown here is derived from an EMBL/GenBank/DDBJ whole genome shotgun (WGS) entry which is preliminary data.</text>
</comment>
<proteinExistence type="predicted"/>
<reference evidence="2 3" key="1">
    <citation type="journal article" date="2015" name="Nature">
        <title>rRNA introns, odd ribosomes, and small enigmatic genomes across a large radiation of phyla.</title>
        <authorList>
            <person name="Brown C.T."/>
            <person name="Hug L.A."/>
            <person name="Thomas B.C."/>
            <person name="Sharon I."/>
            <person name="Castelle C.J."/>
            <person name="Singh A."/>
            <person name="Wilkins M.J."/>
            <person name="Williams K.H."/>
            <person name="Banfield J.F."/>
        </authorList>
    </citation>
    <scope>NUCLEOTIDE SEQUENCE [LARGE SCALE GENOMIC DNA]</scope>
</reference>
<dbReference type="Proteomes" id="UP000034627">
    <property type="component" value="Unassembled WGS sequence"/>
</dbReference>
<dbReference type="AlphaFoldDB" id="A0A0G0S0Z0"/>
<dbReference type="InterPro" id="IPR029063">
    <property type="entry name" value="SAM-dependent_MTases_sf"/>
</dbReference>
<dbReference type="PANTHER" id="PTHR43317">
    <property type="entry name" value="THERMOSPERMINE SYNTHASE ACAULIS5"/>
    <property type="match status" value="1"/>
</dbReference>
<dbReference type="Pfam" id="PF01564">
    <property type="entry name" value="Spermine_synth"/>
    <property type="match status" value="1"/>
</dbReference>
<dbReference type="EMBL" id="LBYR01000011">
    <property type="protein sequence ID" value="KKR55901.1"/>
    <property type="molecule type" value="Genomic_DNA"/>
</dbReference>
<protein>
    <submittedName>
        <fullName evidence="2">Spermidine synthase</fullName>
    </submittedName>
</protein>
<accession>A0A0G0S0Z0</accession>
<evidence type="ECO:0000313" key="2">
    <source>
        <dbReference type="EMBL" id="KKR55901.1"/>
    </source>
</evidence>
<dbReference type="CDD" id="cd02440">
    <property type="entry name" value="AdoMet_MTases"/>
    <property type="match status" value="1"/>
</dbReference>
<dbReference type="PATRIC" id="fig|1618601.3.peg.232"/>
<dbReference type="GO" id="GO:0006596">
    <property type="term" value="P:polyamine biosynthetic process"/>
    <property type="evidence" value="ECO:0007669"/>
    <property type="project" value="UniProtKB-KW"/>
</dbReference>
<evidence type="ECO:0000313" key="3">
    <source>
        <dbReference type="Proteomes" id="UP000034627"/>
    </source>
</evidence>